<dbReference type="GO" id="GO:0005886">
    <property type="term" value="C:plasma membrane"/>
    <property type="evidence" value="ECO:0007669"/>
    <property type="project" value="TreeGrafter"/>
</dbReference>
<evidence type="ECO:0000256" key="2">
    <source>
        <dbReference type="ARBA" id="ARBA00022692"/>
    </source>
</evidence>
<evidence type="ECO:0000259" key="10">
    <source>
        <dbReference type="PROSITE" id="PS50095"/>
    </source>
</evidence>
<feature type="transmembrane region" description="Helical" evidence="8">
    <location>
        <begin position="1134"/>
        <end position="1155"/>
    </location>
</feature>
<feature type="signal peptide" evidence="9">
    <location>
        <begin position="1"/>
        <end position="23"/>
    </location>
</feature>
<comment type="subcellular location">
    <subcellularLocation>
        <location evidence="1">Membrane</location>
    </subcellularLocation>
</comment>
<evidence type="ECO:0000256" key="5">
    <source>
        <dbReference type="ARBA" id="ARBA00023136"/>
    </source>
</evidence>
<evidence type="ECO:0000256" key="3">
    <source>
        <dbReference type="ARBA" id="ARBA00022737"/>
    </source>
</evidence>
<dbReference type="PROSITE" id="PS50095">
    <property type="entry name" value="PLAT"/>
    <property type="match status" value="1"/>
</dbReference>
<keyword evidence="9" id="KW-0732">Signal</keyword>
<keyword evidence="5 8" id="KW-0472">Membrane</keyword>
<organism evidence="11">
    <name type="scientific">Bactrocera latifrons</name>
    <name type="common">Malaysian fruit fly</name>
    <name type="synonym">Chaetodacus latifrons</name>
    <dbReference type="NCBI Taxonomy" id="174628"/>
    <lineage>
        <taxon>Eukaryota</taxon>
        <taxon>Metazoa</taxon>
        <taxon>Ecdysozoa</taxon>
        <taxon>Arthropoda</taxon>
        <taxon>Hexapoda</taxon>
        <taxon>Insecta</taxon>
        <taxon>Pterygota</taxon>
        <taxon>Neoptera</taxon>
        <taxon>Endopterygota</taxon>
        <taxon>Diptera</taxon>
        <taxon>Brachycera</taxon>
        <taxon>Muscomorpha</taxon>
        <taxon>Tephritoidea</taxon>
        <taxon>Tephritidae</taxon>
        <taxon>Bactrocera</taxon>
        <taxon>Bactrocera</taxon>
    </lineage>
</organism>
<feature type="transmembrane region" description="Helical" evidence="8">
    <location>
        <begin position="1176"/>
        <end position="1204"/>
    </location>
</feature>
<dbReference type="Pfam" id="PF02010">
    <property type="entry name" value="REJ"/>
    <property type="match status" value="1"/>
</dbReference>
<evidence type="ECO:0000256" key="6">
    <source>
        <dbReference type="PROSITE-ProRule" id="PRU00152"/>
    </source>
</evidence>
<feature type="transmembrane region" description="Helical" evidence="8">
    <location>
        <begin position="1105"/>
        <end position="1122"/>
    </location>
</feature>
<sequence>MITLMSRWLLVIYFCLFRVPISLQDICTYCKCVHGQYADEPIWIDVGKKNEIAVLGHSCGRPVVYTWKAVTGTGATLVDFGTTKVPRVIWMPFIVSVRPDTKGTNNRIIVTKSDGRTTGRCECHIDFVNLDIYSHIDGADLISIGREQVVELDGSHSYDFSQPKNKQRYTFEWRCTPIEKDLNSQYCQNTSIMCTTPKCSINGNYLAVTGLYKITLHTTSLVTGATAGDHLYIRVEYGTKIPLLLLCVHNCWDYFYNDDSSISIDVECIGYCGDTLKFYFAVDDKFITTNSNGKVRFMPPKAATFKFNFTLIADGVDSVAIATFKRNDPPTGGSCTVTPPQGIPGDTLFKTACSSWTDRNLPIYYVLKAGNLLYDRTTDPHWEIYVPQVKALSFRVCDSLDACQKYEVPIELVKPNIPKGLKNIQAYMVEPANNVERLLEGGEYARAVVKATLMMAEQPLDVIKHVLSAFKNFKAESLTDVRQLGTMTSELVDAIGNLTSEKVNVFNELLDKMSEGFDKVIANGDIKDMHKEDVRDMTEELVGVISKFSNKSERFVDVQSLLWEFEGGMLRVAAERAPLEPKYAQLIEYYGAHTKLNDTVLAAINIWMHAICRSFELLRDMGVASSHNVHKGDHGLVVDKLTVQMIAFGIDDTEALTVVSLDYLTSAVLTQPMLQDMQAQLGGAEMTAQIISFKENPFWWYPTEHPITTTVFYFSAFSEANPTISRIELKVPFKFEMLQQRTPKEPPLLRGYVEAAEEMPIYQIRAPQGAAVIINIIKVDLDMDVLVKCNKMPNLKAVRQEGKQVKLDKTSKDIIQNGTKYADSNCADKADWCYLALIAAKGVQIRRRAHYAFTVELYECLTWNVNLENPTWQSKGCVAAIDPEGGDNITCLCYHMSIFAGSSYYGTAEELVRDRMLKQHLDVNWYVVAFYILLLLVFLWLLLRTCDDLTTNHAKLVAELSESEQYVMRNIALHITTGGQWTAASSAKILISLPSGQTFTVTQDPEHPFLRPHTTCVLELPIHASKLNGLQISQDKSGRYPSWYCESITIVNLTTGQKQHCTVRKWIGRTPVSVQPDKLAEDVAGKEDNKDEKLSRAQKWKKFRAAYYDVFMAWFLFQPLFGSWHCGVIETNRFVRSCILISKFAVIVLLVFLYFGETNLDNYEAERYNFQALIRLIDGWFVLYLCGCYFITLALELLLLLFVYPDFWKGFKRSAAGTDSNSHMKVNPSSNESYAGNKSNDKSSEGPRNLSTDTNLESERGFMMY</sequence>
<dbReference type="InterPro" id="IPR036392">
    <property type="entry name" value="PLAT/LH2_dom_sf"/>
</dbReference>
<dbReference type="PANTHER" id="PTHR46730">
    <property type="entry name" value="POLYCYSTIN-1"/>
    <property type="match status" value="1"/>
</dbReference>
<dbReference type="EMBL" id="GDHF01016122">
    <property type="protein sequence ID" value="JAI36192.1"/>
    <property type="molecule type" value="Transcribed_RNA"/>
</dbReference>
<evidence type="ECO:0000256" key="7">
    <source>
        <dbReference type="SAM" id="MobiDB-lite"/>
    </source>
</evidence>
<dbReference type="OrthoDB" id="2121937at2759"/>
<keyword evidence="3" id="KW-0677">Repeat</keyword>
<proteinExistence type="predicted"/>
<dbReference type="Gene3D" id="2.60.60.20">
    <property type="entry name" value="PLAT/LH2 domain"/>
    <property type="match status" value="1"/>
</dbReference>
<feature type="transmembrane region" description="Helical" evidence="8">
    <location>
        <begin position="923"/>
        <end position="943"/>
    </location>
</feature>
<dbReference type="SUPFAM" id="SSF49723">
    <property type="entry name" value="Lipase/lipooxygenase domain (PLAT/LH2 domain)"/>
    <property type="match status" value="1"/>
</dbReference>
<keyword evidence="4 8" id="KW-1133">Transmembrane helix</keyword>
<comment type="caution">
    <text evidence="6">Lacks conserved residue(s) required for the propagation of feature annotation.</text>
</comment>
<feature type="domain" description="PLAT" evidence="10">
    <location>
        <begin position="969"/>
        <end position="1081"/>
    </location>
</feature>
<dbReference type="InterPro" id="IPR001024">
    <property type="entry name" value="PLAT/LH2_dom"/>
</dbReference>
<feature type="chain" id="PRO_5005521927" evidence="9">
    <location>
        <begin position="24"/>
        <end position="1265"/>
    </location>
</feature>
<evidence type="ECO:0000313" key="11">
    <source>
        <dbReference type="EMBL" id="JAI36192.1"/>
    </source>
</evidence>
<accession>A0A0K8VBG4</accession>
<keyword evidence="2 8" id="KW-0812">Transmembrane</keyword>
<feature type="compositionally biased region" description="Polar residues" evidence="7">
    <location>
        <begin position="1217"/>
        <end position="1238"/>
    </location>
</feature>
<protein>
    <submittedName>
        <fullName evidence="11">Polycystic kidney disease protein 1-like 3</fullName>
    </submittedName>
</protein>
<dbReference type="PANTHER" id="PTHR46730:SF1">
    <property type="entry name" value="PLAT DOMAIN-CONTAINING PROTEIN"/>
    <property type="match status" value="1"/>
</dbReference>
<name>A0A0K8VBG4_BACLA</name>
<dbReference type="GO" id="GO:0006816">
    <property type="term" value="P:calcium ion transport"/>
    <property type="evidence" value="ECO:0007669"/>
    <property type="project" value="TreeGrafter"/>
</dbReference>
<dbReference type="GO" id="GO:0005261">
    <property type="term" value="F:monoatomic cation channel activity"/>
    <property type="evidence" value="ECO:0007669"/>
    <property type="project" value="TreeGrafter"/>
</dbReference>
<feature type="region of interest" description="Disordered" evidence="7">
    <location>
        <begin position="1216"/>
        <end position="1254"/>
    </location>
</feature>
<dbReference type="Pfam" id="PF01477">
    <property type="entry name" value="PLAT"/>
    <property type="match status" value="1"/>
</dbReference>
<dbReference type="AlphaFoldDB" id="A0A0K8VBG4"/>
<reference evidence="11" key="1">
    <citation type="submission" date="2015-06" db="EMBL/GenBank/DDBJ databases">
        <authorList>
            <person name="Hoefler B.C."/>
            <person name="Straight P.D."/>
        </authorList>
    </citation>
    <scope>NUCLEOTIDE SEQUENCE</scope>
</reference>
<evidence type="ECO:0000256" key="1">
    <source>
        <dbReference type="ARBA" id="ARBA00004370"/>
    </source>
</evidence>
<evidence type="ECO:0000256" key="9">
    <source>
        <dbReference type="SAM" id="SignalP"/>
    </source>
</evidence>
<evidence type="ECO:0000256" key="4">
    <source>
        <dbReference type="ARBA" id="ARBA00022989"/>
    </source>
</evidence>
<dbReference type="InterPro" id="IPR002859">
    <property type="entry name" value="PKD/REJ-like"/>
</dbReference>
<evidence type="ECO:0000256" key="8">
    <source>
        <dbReference type="SAM" id="Phobius"/>
    </source>
</evidence>
<gene>
    <name evidence="11" type="primary">Pkd1l3_1</name>
    <name evidence="11" type="ORF">c0_g1_i1</name>
</gene>